<gene>
    <name evidence="3" type="ORF">L3Y34_013670</name>
</gene>
<dbReference type="AlphaFoldDB" id="A0AAE9CXA9"/>
<reference evidence="3 4" key="1">
    <citation type="submission" date="2022-05" db="EMBL/GenBank/DDBJ databases">
        <title>Chromosome-level reference genomes for two strains of Caenorhabditis briggsae: an improved platform for comparative genomics.</title>
        <authorList>
            <person name="Stevens L."/>
            <person name="Andersen E.C."/>
        </authorList>
    </citation>
    <scope>NUCLEOTIDE SEQUENCE [LARGE SCALE GENOMIC DNA]</scope>
    <source>
        <strain evidence="3">QX1410_ONT</strain>
        <tissue evidence="3">Whole-organism</tissue>
    </source>
</reference>
<dbReference type="GO" id="GO:0004222">
    <property type="term" value="F:metalloendopeptidase activity"/>
    <property type="evidence" value="ECO:0007669"/>
    <property type="project" value="InterPro"/>
</dbReference>
<proteinExistence type="predicted"/>
<keyword evidence="1" id="KW-0479">Metal-binding</keyword>
<sequence length="117" mass="13686">MEIETLVKRDETTNEHHQDGHSTYVYTAHCAFFFCVSLDTTHSRSVEDIVRTETSLFVDSRNNRSSFAFFCIIDCLEQACCLCTKKEEVCNDAGKTSRRRRMLIQIRSQLHFEEHET</sequence>
<dbReference type="Proteomes" id="UP000827892">
    <property type="component" value="Chromosome X"/>
</dbReference>
<dbReference type="GO" id="GO:0008270">
    <property type="term" value="F:zinc ion binding"/>
    <property type="evidence" value="ECO:0007669"/>
    <property type="project" value="InterPro"/>
</dbReference>
<evidence type="ECO:0000259" key="2">
    <source>
        <dbReference type="PROSITE" id="PS51046"/>
    </source>
</evidence>
<accession>A0AAE9CXA9</accession>
<evidence type="ECO:0000313" key="3">
    <source>
        <dbReference type="EMBL" id="ULT85117.1"/>
    </source>
</evidence>
<dbReference type="PROSITE" id="PS51046">
    <property type="entry name" value="GON"/>
    <property type="match status" value="1"/>
</dbReference>
<dbReference type="InterPro" id="IPR012314">
    <property type="entry name" value="Pept_M12B_GON-ADAMTSs"/>
</dbReference>
<evidence type="ECO:0000256" key="1">
    <source>
        <dbReference type="ARBA" id="ARBA00022723"/>
    </source>
</evidence>
<dbReference type="EMBL" id="CP090896">
    <property type="protein sequence ID" value="ULT85117.1"/>
    <property type="molecule type" value="Genomic_DNA"/>
</dbReference>
<protein>
    <recommendedName>
        <fullName evidence="2">GON domain-containing protein</fullName>
    </recommendedName>
</protein>
<evidence type="ECO:0000313" key="4">
    <source>
        <dbReference type="Proteomes" id="UP000827892"/>
    </source>
</evidence>
<feature type="domain" description="GON" evidence="2">
    <location>
        <begin position="3"/>
        <end position="117"/>
    </location>
</feature>
<organism evidence="3 4">
    <name type="scientific">Caenorhabditis briggsae</name>
    <dbReference type="NCBI Taxonomy" id="6238"/>
    <lineage>
        <taxon>Eukaryota</taxon>
        <taxon>Metazoa</taxon>
        <taxon>Ecdysozoa</taxon>
        <taxon>Nematoda</taxon>
        <taxon>Chromadorea</taxon>
        <taxon>Rhabditida</taxon>
        <taxon>Rhabditina</taxon>
        <taxon>Rhabditomorpha</taxon>
        <taxon>Rhabditoidea</taxon>
        <taxon>Rhabditidae</taxon>
        <taxon>Peloderinae</taxon>
        <taxon>Caenorhabditis</taxon>
    </lineage>
</organism>
<name>A0AAE9CXA9_CAEBR</name>